<name>A0A2S2Q966_9HEMI</name>
<evidence type="ECO:0000313" key="1">
    <source>
        <dbReference type="EMBL" id="MBY74110.1"/>
    </source>
</evidence>
<dbReference type="EMBL" id="GGMS01004907">
    <property type="protein sequence ID" value="MBY74110.1"/>
    <property type="molecule type" value="Transcribed_RNA"/>
</dbReference>
<sequence length="106" mass="12139">MYVPYTVHSLNLVGVNAVQCSSEATKFFCNLQHLYTFFSTSTHRWDILMSHLSSKSKTIKQINTTRYFSRDNACISYNNPWCETLKALSEIEKKATETSETRSEAG</sequence>
<gene>
    <name evidence="1" type="ORF">g.1046</name>
</gene>
<protein>
    <submittedName>
        <fullName evidence="1">Uncharacterized protein</fullName>
    </submittedName>
</protein>
<accession>A0A2S2Q966</accession>
<reference evidence="1" key="1">
    <citation type="submission" date="2018-04" db="EMBL/GenBank/DDBJ databases">
        <title>Transcriptome assembly of Sipha flava.</title>
        <authorList>
            <person name="Scully E.D."/>
            <person name="Geib S.M."/>
            <person name="Palmer N.A."/>
            <person name="Koch K."/>
            <person name="Bradshaw J."/>
            <person name="Heng-Moss T."/>
            <person name="Sarath G."/>
        </authorList>
    </citation>
    <scope>NUCLEOTIDE SEQUENCE</scope>
</reference>
<dbReference type="AlphaFoldDB" id="A0A2S2Q966"/>
<organism evidence="1">
    <name type="scientific">Sipha flava</name>
    <name type="common">yellow sugarcane aphid</name>
    <dbReference type="NCBI Taxonomy" id="143950"/>
    <lineage>
        <taxon>Eukaryota</taxon>
        <taxon>Metazoa</taxon>
        <taxon>Ecdysozoa</taxon>
        <taxon>Arthropoda</taxon>
        <taxon>Hexapoda</taxon>
        <taxon>Insecta</taxon>
        <taxon>Pterygota</taxon>
        <taxon>Neoptera</taxon>
        <taxon>Paraneoptera</taxon>
        <taxon>Hemiptera</taxon>
        <taxon>Sternorrhyncha</taxon>
        <taxon>Aphidomorpha</taxon>
        <taxon>Aphidoidea</taxon>
        <taxon>Aphididae</taxon>
        <taxon>Sipha</taxon>
    </lineage>
</organism>
<proteinExistence type="predicted"/>